<evidence type="ECO:0000256" key="3">
    <source>
        <dbReference type="ARBA" id="ARBA00022964"/>
    </source>
</evidence>
<dbReference type="GeneID" id="6340355"/>
<protein>
    <submittedName>
        <fullName evidence="6">Uncharacterized protein</fullName>
    </submittedName>
</protein>
<dbReference type="GO" id="GO:0051213">
    <property type="term" value="F:dioxygenase activity"/>
    <property type="evidence" value="ECO:0007669"/>
    <property type="project" value="UniProtKB-KW"/>
</dbReference>
<evidence type="ECO:0000256" key="5">
    <source>
        <dbReference type="ARBA" id="ARBA00023004"/>
    </source>
</evidence>
<dbReference type="GO" id="GO:0005634">
    <property type="term" value="C:nucleus"/>
    <property type="evidence" value="ECO:0007669"/>
    <property type="project" value="TreeGrafter"/>
</dbReference>
<evidence type="ECO:0000313" key="7">
    <source>
        <dbReference type="Proteomes" id="UP000245464"/>
    </source>
</evidence>
<keyword evidence="4" id="KW-0560">Oxidoreductase</keyword>
<dbReference type="PANTHER" id="PTHR46030:SF1">
    <property type="entry name" value="ALPHA-KETOGLUTARATE-DEPENDENT DIOXYGENASE ALKB HOMOLOG 6"/>
    <property type="match status" value="1"/>
</dbReference>
<keyword evidence="3" id="KW-0223">Dioxygenase</keyword>
<dbReference type="PANTHER" id="PTHR46030">
    <property type="entry name" value="ALPHA-KETOGLUTARATE-DEPENDENT DIOXYGENASE ALKB HOMOLOG 6"/>
    <property type="match status" value="1"/>
</dbReference>
<comment type="caution">
    <text evidence="6">The sequence shown here is derived from an EMBL/GenBank/DDBJ whole genome shotgun (WGS) entry which is preliminary data.</text>
</comment>
<evidence type="ECO:0000313" key="6">
    <source>
        <dbReference type="EMBL" id="KAF7576223.1"/>
    </source>
</evidence>
<evidence type="ECO:0000256" key="1">
    <source>
        <dbReference type="ARBA" id="ARBA00007879"/>
    </source>
</evidence>
<accession>A0A2W1GXS5</accession>
<dbReference type="Proteomes" id="UP000245464">
    <property type="component" value="Chromosome 1"/>
</dbReference>
<name>A0A2W1GXS5_9PLEO</name>
<comment type="similarity">
    <text evidence="1">Belongs to the alkB family.</text>
</comment>
<keyword evidence="2" id="KW-0479">Metal-binding</keyword>
<organism evidence="6 7">
    <name type="scientific">Pyrenophora tritici-repentis</name>
    <dbReference type="NCBI Taxonomy" id="45151"/>
    <lineage>
        <taxon>Eukaryota</taxon>
        <taxon>Fungi</taxon>
        <taxon>Dikarya</taxon>
        <taxon>Ascomycota</taxon>
        <taxon>Pezizomycotina</taxon>
        <taxon>Dothideomycetes</taxon>
        <taxon>Pleosporomycetidae</taxon>
        <taxon>Pleosporales</taxon>
        <taxon>Pleosporineae</taxon>
        <taxon>Pleosporaceae</taxon>
        <taxon>Pyrenophora</taxon>
    </lineage>
</organism>
<evidence type="ECO:0000256" key="2">
    <source>
        <dbReference type="ARBA" id="ARBA00022723"/>
    </source>
</evidence>
<dbReference type="AlphaFoldDB" id="A0A2W1GXS5"/>
<reference evidence="6" key="1">
    <citation type="journal article" date="2018" name="BMC Genomics">
        <title>Comparative genomics of the wheat fungal pathogen Pyrenophora tritici-repentis reveals chromosomal variations and genome plasticity.</title>
        <authorList>
            <person name="Moolhuijzen P."/>
            <person name="See P.T."/>
            <person name="Hane J.K."/>
            <person name="Shi G."/>
            <person name="Liu Z."/>
            <person name="Oliver R.P."/>
            <person name="Moffat C.S."/>
        </authorList>
    </citation>
    <scope>NUCLEOTIDE SEQUENCE [LARGE SCALE GENOMIC DNA]</scope>
    <source>
        <strain evidence="6">M4</strain>
    </source>
</reference>
<gene>
    <name evidence="6" type="ORF">PtrM4_004630</name>
</gene>
<dbReference type="EMBL" id="NQIK02000001">
    <property type="protein sequence ID" value="KAF7576223.1"/>
    <property type="molecule type" value="Genomic_DNA"/>
</dbReference>
<proteinExistence type="inferred from homology"/>
<keyword evidence="5" id="KW-0408">Iron</keyword>
<dbReference type="Gene3D" id="2.60.120.590">
    <property type="entry name" value="Alpha-ketoglutarate-dependent dioxygenase AlkB-like"/>
    <property type="match status" value="1"/>
</dbReference>
<evidence type="ECO:0000256" key="4">
    <source>
        <dbReference type="ARBA" id="ARBA00023002"/>
    </source>
</evidence>
<dbReference type="SUPFAM" id="SSF51197">
    <property type="entry name" value="Clavaminate synthase-like"/>
    <property type="match status" value="1"/>
</dbReference>
<sequence length="107" mass="12191">MSAEKKGLEAFHIAGLPPDFYYIPNFISVEEEISILQKIPANRWTHLTHRRLQAIPSTLTKSNTLLAAPLPNYLTNPIVKRFEDYGIFAHTPHQQPNHVLVNEYKAG</sequence>
<dbReference type="InterPro" id="IPR037151">
    <property type="entry name" value="AlkB-like_sf"/>
</dbReference>
<dbReference type="GO" id="GO:0046872">
    <property type="term" value="F:metal ion binding"/>
    <property type="evidence" value="ECO:0007669"/>
    <property type="project" value="UniProtKB-KW"/>
</dbReference>
<dbReference type="KEGG" id="ptrr:6340355"/>
<dbReference type="InterPro" id="IPR032862">
    <property type="entry name" value="ALKBH6"/>
</dbReference>
<dbReference type="RefSeq" id="XP_065964936.1">
    <property type="nucleotide sequence ID" value="XM_066102734.1"/>
</dbReference>